<comment type="caution">
    <text evidence="2">The sequence shown here is derived from an EMBL/GenBank/DDBJ whole genome shotgun (WGS) entry which is preliminary data.</text>
</comment>
<gene>
    <name evidence="2" type="ORF">FWILDA_LOCUS7617</name>
</gene>
<dbReference type="SUPFAM" id="SSF54695">
    <property type="entry name" value="POZ domain"/>
    <property type="match status" value="1"/>
</dbReference>
<dbReference type="CDD" id="cd18186">
    <property type="entry name" value="BTB_POZ_ZBTB_KLHL-like"/>
    <property type="match status" value="1"/>
</dbReference>
<dbReference type="InterPro" id="IPR000210">
    <property type="entry name" value="BTB/POZ_dom"/>
</dbReference>
<dbReference type="PANTHER" id="PTHR45632">
    <property type="entry name" value="LD33804P"/>
    <property type="match status" value="1"/>
</dbReference>
<keyword evidence="3" id="KW-1185">Reference proteome</keyword>
<sequence length="283" mass="33238">MSKIKSKIHYYPDGDLIIIVDLRVFCVHKTVLSLASTVFKDMISNASPTPIDDQLIIEITINDESAKDFEEVLSFIYPSVYITINWDNLVEMFRLSDKFKMQVIFMSAKTFAMEKLQENPLLFLSLSEKYRLKKLFKEASKLIIDDFIEYKEEPSFQKLSNETILALYKKHHEYVLNLHHLDVEDLKRDYTPTIKCNCVTDETDKLFKRLKKIKRFETPTPSKTYKILCTISDQESKGFSCIINFFNVHLPNRFKEIFGKVESLDSERSNDNANRYLFIEMEG</sequence>
<dbReference type="SMART" id="SM00225">
    <property type="entry name" value="BTB"/>
    <property type="match status" value="1"/>
</dbReference>
<dbReference type="PROSITE" id="PS50097">
    <property type="entry name" value="BTB"/>
    <property type="match status" value="1"/>
</dbReference>
<dbReference type="Pfam" id="PF00651">
    <property type="entry name" value="BTB"/>
    <property type="match status" value="1"/>
</dbReference>
<dbReference type="AlphaFoldDB" id="A0A9W4SPV7"/>
<dbReference type="EMBL" id="CAMKVN010001514">
    <property type="protein sequence ID" value="CAI2176508.1"/>
    <property type="molecule type" value="Genomic_DNA"/>
</dbReference>
<accession>A0A9W4SPV7</accession>
<evidence type="ECO:0000313" key="2">
    <source>
        <dbReference type="EMBL" id="CAI2176508.1"/>
    </source>
</evidence>
<dbReference type="OrthoDB" id="3027208at2759"/>
<reference evidence="2" key="1">
    <citation type="submission" date="2022-08" db="EMBL/GenBank/DDBJ databases">
        <authorList>
            <person name="Kallberg Y."/>
            <person name="Tangrot J."/>
            <person name="Rosling A."/>
        </authorList>
    </citation>
    <scope>NUCLEOTIDE SEQUENCE</scope>
    <source>
        <strain evidence="2">Wild A</strain>
    </source>
</reference>
<proteinExistence type="predicted"/>
<name>A0A9W4SPV7_9GLOM</name>
<dbReference type="CDD" id="cd14733">
    <property type="entry name" value="BACK"/>
    <property type="match status" value="1"/>
</dbReference>
<evidence type="ECO:0000313" key="3">
    <source>
        <dbReference type="Proteomes" id="UP001153678"/>
    </source>
</evidence>
<protein>
    <submittedName>
        <fullName evidence="2">387_t:CDS:1</fullName>
    </submittedName>
</protein>
<evidence type="ECO:0000259" key="1">
    <source>
        <dbReference type="PROSITE" id="PS50097"/>
    </source>
</evidence>
<feature type="domain" description="BTB" evidence="1">
    <location>
        <begin position="14"/>
        <end position="77"/>
    </location>
</feature>
<organism evidence="2 3">
    <name type="scientific">Funneliformis geosporum</name>
    <dbReference type="NCBI Taxonomy" id="1117311"/>
    <lineage>
        <taxon>Eukaryota</taxon>
        <taxon>Fungi</taxon>
        <taxon>Fungi incertae sedis</taxon>
        <taxon>Mucoromycota</taxon>
        <taxon>Glomeromycotina</taxon>
        <taxon>Glomeromycetes</taxon>
        <taxon>Glomerales</taxon>
        <taxon>Glomeraceae</taxon>
        <taxon>Funneliformis</taxon>
    </lineage>
</organism>
<dbReference type="Gene3D" id="3.30.710.10">
    <property type="entry name" value="Potassium Channel Kv1.1, Chain A"/>
    <property type="match status" value="1"/>
</dbReference>
<dbReference type="InterPro" id="IPR011333">
    <property type="entry name" value="SKP1/BTB/POZ_sf"/>
</dbReference>
<dbReference type="Proteomes" id="UP001153678">
    <property type="component" value="Unassembled WGS sequence"/>
</dbReference>